<dbReference type="NCBIfam" id="TIGR04149">
    <property type="entry name" value="GG_sam_targ_CFB"/>
    <property type="match status" value="1"/>
</dbReference>
<sequence>MKNKKLNFENFKSNTLSKREQKSVHGGDDPGTPIETIAGDPSRGNGKGSN</sequence>
<accession>A0AAT9H150</accession>
<dbReference type="AlphaFoldDB" id="A0AAT9H150"/>
<reference evidence="2" key="1">
    <citation type="submission" date="2024-05" db="EMBL/GenBank/DDBJ databases">
        <title>Whole-Genome Sequence of CFS9, a Potential Fish Probiotic Isolated from the Body Surface of Silurus asotus.</title>
        <authorList>
            <person name="Kojima M."/>
            <person name="Tobioka K."/>
            <person name="Yokota K."/>
            <person name="Nakatani H."/>
            <person name="Hori K."/>
            <person name="Tamaru Y."/>
            <person name="Okazaki F."/>
        </authorList>
    </citation>
    <scope>NUCLEOTIDE SEQUENCE</scope>
    <source>
        <strain evidence="2">CFS9</strain>
    </source>
</reference>
<dbReference type="InterPro" id="IPR026408">
    <property type="entry name" value="GG_sam_targ_CFB"/>
</dbReference>
<organism evidence="2">
    <name type="scientific">Flavobacterium sp. CFS9</name>
    <dbReference type="NCBI Taxonomy" id="3143118"/>
    <lineage>
        <taxon>Bacteria</taxon>
        <taxon>Pseudomonadati</taxon>
        <taxon>Bacteroidota</taxon>
        <taxon>Flavobacteriia</taxon>
        <taxon>Flavobacteriales</taxon>
        <taxon>Flavobacteriaceae</taxon>
        <taxon>Flavobacterium</taxon>
    </lineage>
</organism>
<dbReference type="EMBL" id="AP031573">
    <property type="protein sequence ID" value="BFM43207.1"/>
    <property type="molecule type" value="Genomic_DNA"/>
</dbReference>
<name>A0AAT9H150_9FLAO</name>
<evidence type="ECO:0000313" key="2">
    <source>
        <dbReference type="EMBL" id="BFM43207.1"/>
    </source>
</evidence>
<evidence type="ECO:0008006" key="3">
    <source>
        <dbReference type="Google" id="ProtNLM"/>
    </source>
</evidence>
<feature type="region of interest" description="Disordered" evidence="1">
    <location>
        <begin position="1"/>
        <end position="50"/>
    </location>
</feature>
<dbReference type="RefSeq" id="WP_369618273.1">
    <property type="nucleotide sequence ID" value="NZ_AP031573.1"/>
</dbReference>
<evidence type="ECO:0000256" key="1">
    <source>
        <dbReference type="SAM" id="MobiDB-lite"/>
    </source>
</evidence>
<gene>
    <name evidence="2" type="ORF">CFS9_18480</name>
</gene>
<feature type="compositionally biased region" description="Basic and acidic residues" evidence="1">
    <location>
        <begin position="17"/>
        <end position="28"/>
    </location>
</feature>
<protein>
    <recommendedName>
        <fullName evidence="3">Bacteriocin-type signal sequence-containing protein</fullName>
    </recommendedName>
</protein>
<proteinExistence type="predicted"/>